<evidence type="ECO:0000256" key="6">
    <source>
        <dbReference type="RuleBase" id="RU003943"/>
    </source>
</evidence>
<comment type="subcellular location">
    <subcellularLocation>
        <location evidence="6">Cell membrane</location>
        <topology evidence="6">Multi-pass membrane protein</topology>
    </subcellularLocation>
    <subcellularLocation>
        <location evidence="1">Membrane</location>
        <topology evidence="1">Multi-pass membrane protein</topology>
    </subcellularLocation>
</comment>
<sequence>MQRALVAGVLTGGALSLLGVFVVLRKSAFFGDAVAHFAFAGVALGFLLAVHPIAAAVAVSVVLALSIGYIQQRAPAQATDTLIGIFFSGAAAFGIFLIGLLRGYRADLFQFLFGDIIAIAYADVLFALAISAAVLLIFVLLWRPLFKITFNREVAQVSGVPVALYDYLFLALLAAVTAVSIKIIGIILVPALLVVPAAAAKNISKSFRQMVVYACAFGVASVIAGLVGSFYLNTAAGATVVLVSILFFAVTLMARRISSH</sequence>
<feature type="transmembrane region" description="Helical" evidence="7">
    <location>
        <begin position="37"/>
        <end position="70"/>
    </location>
</feature>
<dbReference type="EMBL" id="MHQN01000019">
    <property type="protein sequence ID" value="OHA03421.1"/>
    <property type="molecule type" value="Genomic_DNA"/>
</dbReference>
<evidence type="ECO:0000256" key="5">
    <source>
        <dbReference type="ARBA" id="ARBA00023136"/>
    </source>
</evidence>
<keyword evidence="6" id="KW-0813">Transport</keyword>
<evidence type="ECO:0000256" key="7">
    <source>
        <dbReference type="SAM" id="Phobius"/>
    </source>
</evidence>
<dbReference type="SUPFAM" id="SSF81345">
    <property type="entry name" value="ABC transporter involved in vitamin B12 uptake, BtuC"/>
    <property type="match status" value="1"/>
</dbReference>
<evidence type="ECO:0000256" key="4">
    <source>
        <dbReference type="ARBA" id="ARBA00022989"/>
    </source>
</evidence>
<dbReference type="InterPro" id="IPR037294">
    <property type="entry name" value="ABC_BtuC-like"/>
</dbReference>
<keyword evidence="5 7" id="KW-0472">Membrane</keyword>
<evidence type="ECO:0000256" key="3">
    <source>
        <dbReference type="ARBA" id="ARBA00022692"/>
    </source>
</evidence>
<dbReference type="AlphaFoldDB" id="A0A1G2KY68"/>
<feature type="transmembrane region" description="Helical" evidence="7">
    <location>
        <begin position="237"/>
        <end position="254"/>
    </location>
</feature>
<dbReference type="Gene3D" id="1.10.3470.10">
    <property type="entry name" value="ABC transporter involved in vitamin B12 uptake, BtuC"/>
    <property type="match status" value="1"/>
</dbReference>
<organism evidence="8 9">
    <name type="scientific">Candidatus Sungbacteria bacterium RIFCSPHIGHO2_02_FULL_53_17</name>
    <dbReference type="NCBI Taxonomy" id="1802275"/>
    <lineage>
        <taxon>Bacteria</taxon>
        <taxon>Candidatus Sungiibacteriota</taxon>
    </lineage>
</organism>
<feature type="transmembrane region" description="Helical" evidence="7">
    <location>
        <begin position="181"/>
        <end position="199"/>
    </location>
</feature>
<dbReference type="Pfam" id="PF00950">
    <property type="entry name" value="ABC-3"/>
    <property type="match status" value="1"/>
</dbReference>
<dbReference type="PANTHER" id="PTHR30477:SF0">
    <property type="entry name" value="METAL TRANSPORT SYSTEM MEMBRANE PROTEIN TM_0125-RELATED"/>
    <property type="match status" value="1"/>
</dbReference>
<feature type="transmembrane region" description="Helical" evidence="7">
    <location>
        <begin position="82"/>
        <end position="104"/>
    </location>
</feature>
<evidence type="ECO:0000256" key="1">
    <source>
        <dbReference type="ARBA" id="ARBA00004141"/>
    </source>
</evidence>
<reference evidence="8 9" key="1">
    <citation type="journal article" date="2016" name="Nat. Commun.">
        <title>Thousands of microbial genomes shed light on interconnected biogeochemical processes in an aquifer system.</title>
        <authorList>
            <person name="Anantharaman K."/>
            <person name="Brown C.T."/>
            <person name="Hug L.A."/>
            <person name="Sharon I."/>
            <person name="Castelle C.J."/>
            <person name="Probst A.J."/>
            <person name="Thomas B.C."/>
            <person name="Singh A."/>
            <person name="Wilkins M.J."/>
            <person name="Karaoz U."/>
            <person name="Brodie E.L."/>
            <person name="Williams K.H."/>
            <person name="Hubbard S.S."/>
            <person name="Banfield J.F."/>
        </authorList>
    </citation>
    <scope>NUCLEOTIDE SEQUENCE [LARGE SCALE GENOMIC DNA]</scope>
</reference>
<keyword evidence="3 6" id="KW-0812">Transmembrane</keyword>
<evidence type="ECO:0008006" key="10">
    <source>
        <dbReference type="Google" id="ProtNLM"/>
    </source>
</evidence>
<feature type="transmembrane region" description="Helical" evidence="7">
    <location>
        <begin position="211"/>
        <end position="231"/>
    </location>
</feature>
<accession>A0A1G2KY68</accession>
<feature type="transmembrane region" description="Helical" evidence="7">
    <location>
        <begin position="116"/>
        <end position="142"/>
    </location>
</feature>
<feature type="transmembrane region" description="Helical" evidence="7">
    <location>
        <begin position="154"/>
        <end position="175"/>
    </location>
</feature>
<keyword evidence="4 7" id="KW-1133">Transmembrane helix</keyword>
<comment type="similarity">
    <text evidence="2 6">Belongs to the ABC-3 integral membrane protein family.</text>
</comment>
<name>A0A1G2KY68_9BACT</name>
<comment type="caution">
    <text evidence="8">The sequence shown here is derived from an EMBL/GenBank/DDBJ whole genome shotgun (WGS) entry which is preliminary data.</text>
</comment>
<protein>
    <recommendedName>
        <fullName evidence="10">ABC transporter</fullName>
    </recommendedName>
</protein>
<evidence type="ECO:0000313" key="9">
    <source>
        <dbReference type="Proteomes" id="UP000177177"/>
    </source>
</evidence>
<dbReference type="GO" id="GO:0055085">
    <property type="term" value="P:transmembrane transport"/>
    <property type="evidence" value="ECO:0007669"/>
    <property type="project" value="InterPro"/>
</dbReference>
<dbReference type="PANTHER" id="PTHR30477">
    <property type="entry name" value="ABC-TRANSPORTER METAL-BINDING PROTEIN"/>
    <property type="match status" value="1"/>
</dbReference>
<evidence type="ECO:0000313" key="8">
    <source>
        <dbReference type="EMBL" id="OHA03421.1"/>
    </source>
</evidence>
<dbReference type="GO" id="GO:0043190">
    <property type="term" value="C:ATP-binding cassette (ABC) transporter complex"/>
    <property type="evidence" value="ECO:0007669"/>
    <property type="project" value="InterPro"/>
</dbReference>
<proteinExistence type="inferred from homology"/>
<dbReference type="InterPro" id="IPR001626">
    <property type="entry name" value="ABC_TroCD"/>
</dbReference>
<evidence type="ECO:0000256" key="2">
    <source>
        <dbReference type="ARBA" id="ARBA00008034"/>
    </source>
</evidence>
<gene>
    <name evidence="8" type="ORF">A3C92_01125</name>
</gene>
<dbReference type="Proteomes" id="UP000177177">
    <property type="component" value="Unassembled WGS sequence"/>
</dbReference>